<dbReference type="InterPro" id="IPR036259">
    <property type="entry name" value="MFS_trans_sf"/>
</dbReference>
<evidence type="ECO:0000256" key="3">
    <source>
        <dbReference type="ARBA" id="ARBA00022448"/>
    </source>
</evidence>
<keyword evidence="6 7" id="KW-0472">Membrane</keyword>
<feature type="domain" description="Major facilitator superfamily (MFS) profile" evidence="8">
    <location>
        <begin position="8"/>
        <end position="386"/>
    </location>
</feature>
<keyword evidence="10" id="KW-1185">Reference proteome</keyword>
<feature type="transmembrane region" description="Helical" evidence="7">
    <location>
        <begin position="12"/>
        <end position="30"/>
    </location>
</feature>
<feature type="transmembrane region" description="Helical" evidence="7">
    <location>
        <begin position="42"/>
        <end position="62"/>
    </location>
</feature>
<dbReference type="InterPro" id="IPR011701">
    <property type="entry name" value="MFS"/>
</dbReference>
<gene>
    <name evidence="9" type="ORF">ACFP7A_09925</name>
</gene>
<keyword evidence="5 7" id="KW-1133">Transmembrane helix</keyword>
<comment type="subcellular location">
    <subcellularLocation>
        <location evidence="1">Cell membrane</location>
        <topology evidence="1">Multi-pass membrane protein</topology>
    </subcellularLocation>
</comment>
<feature type="transmembrane region" description="Helical" evidence="7">
    <location>
        <begin position="202"/>
        <end position="222"/>
    </location>
</feature>
<dbReference type="RefSeq" id="WP_253076590.1">
    <property type="nucleotide sequence ID" value="NZ_JAMXWN010000009.1"/>
</dbReference>
<dbReference type="InterPro" id="IPR051788">
    <property type="entry name" value="MFS_Transporter"/>
</dbReference>
<dbReference type="InterPro" id="IPR005829">
    <property type="entry name" value="Sugar_transporter_CS"/>
</dbReference>
<evidence type="ECO:0000313" key="10">
    <source>
        <dbReference type="Proteomes" id="UP001596267"/>
    </source>
</evidence>
<protein>
    <submittedName>
        <fullName evidence="9">MFS transporter</fullName>
    </submittedName>
</protein>
<comment type="caution">
    <text evidence="9">The sequence shown here is derived from an EMBL/GenBank/DDBJ whole genome shotgun (WGS) entry which is preliminary data.</text>
</comment>
<keyword evidence="4 7" id="KW-0812">Transmembrane</keyword>
<reference evidence="10" key="1">
    <citation type="journal article" date="2019" name="Int. J. Syst. Evol. Microbiol.">
        <title>The Global Catalogue of Microorganisms (GCM) 10K type strain sequencing project: providing services to taxonomists for standard genome sequencing and annotation.</title>
        <authorList>
            <consortium name="The Broad Institute Genomics Platform"/>
            <consortium name="The Broad Institute Genome Sequencing Center for Infectious Disease"/>
            <person name="Wu L."/>
            <person name="Ma J."/>
        </authorList>
    </citation>
    <scope>NUCLEOTIDE SEQUENCE [LARGE SCALE GENOMIC DNA]</scope>
    <source>
        <strain evidence="10">CCUG 42001</strain>
    </source>
</reference>
<evidence type="ECO:0000313" key="9">
    <source>
        <dbReference type="EMBL" id="MFC6386920.1"/>
    </source>
</evidence>
<feature type="transmembrane region" description="Helical" evidence="7">
    <location>
        <begin position="362"/>
        <end position="382"/>
    </location>
</feature>
<evidence type="ECO:0000256" key="2">
    <source>
        <dbReference type="ARBA" id="ARBA00008335"/>
    </source>
</evidence>
<evidence type="ECO:0000256" key="6">
    <source>
        <dbReference type="ARBA" id="ARBA00023136"/>
    </source>
</evidence>
<feature type="transmembrane region" description="Helical" evidence="7">
    <location>
        <begin position="97"/>
        <end position="112"/>
    </location>
</feature>
<dbReference type="Proteomes" id="UP001596267">
    <property type="component" value="Unassembled WGS sequence"/>
</dbReference>
<evidence type="ECO:0000256" key="7">
    <source>
        <dbReference type="SAM" id="Phobius"/>
    </source>
</evidence>
<accession>A0ABW1WIH1</accession>
<dbReference type="Pfam" id="PF07690">
    <property type="entry name" value="MFS_1"/>
    <property type="match status" value="1"/>
</dbReference>
<feature type="transmembrane region" description="Helical" evidence="7">
    <location>
        <begin position="160"/>
        <end position="181"/>
    </location>
</feature>
<dbReference type="PROSITE" id="PS50850">
    <property type="entry name" value="MFS"/>
    <property type="match status" value="1"/>
</dbReference>
<evidence type="ECO:0000259" key="8">
    <source>
        <dbReference type="PROSITE" id="PS50850"/>
    </source>
</evidence>
<dbReference type="PROSITE" id="PS00216">
    <property type="entry name" value="SUGAR_TRANSPORT_1"/>
    <property type="match status" value="1"/>
</dbReference>
<dbReference type="EMBL" id="JBHSTQ010000009">
    <property type="protein sequence ID" value="MFC6386920.1"/>
    <property type="molecule type" value="Genomic_DNA"/>
</dbReference>
<feature type="transmembrane region" description="Helical" evidence="7">
    <location>
        <begin position="276"/>
        <end position="294"/>
    </location>
</feature>
<dbReference type="Gene3D" id="1.20.1250.20">
    <property type="entry name" value="MFS general substrate transporter like domains"/>
    <property type="match status" value="2"/>
</dbReference>
<comment type="similarity">
    <text evidence="2">Belongs to the major facilitator superfamily.</text>
</comment>
<evidence type="ECO:0000256" key="1">
    <source>
        <dbReference type="ARBA" id="ARBA00004651"/>
    </source>
</evidence>
<name>A0ABW1WIH1_9BACL</name>
<dbReference type="InterPro" id="IPR020846">
    <property type="entry name" value="MFS_dom"/>
</dbReference>
<evidence type="ECO:0000256" key="5">
    <source>
        <dbReference type="ARBA" id="ARBA00022989"/>
    </source>
</evidence>
<dbReference type="PANTHER" id="PTHR23514:SF3">
    <property type="entry name" value="BYPASS OF STOP CODON PROTEIN 6"/>
    <property type="match status" value="1"/>
</dbReference>
<keyword evidence="3" id="KW-0813">Transport</keyword>
<feature type="transmembrane region" description="Helical" evidence="7">
    <location>
        <begin position="247"/>
        <end position="264"/>
    </location>
</feature>
<feature type="transmembrane region" description="Helical" evidence="7">
    <location>
        <begin position="300"/>
        <end position="323"/>
    </location>
</feature>
<feature type="transmembrane region" description="Helical" evidence="7">
    <location>
        <begin position="335"/>
        <end position="356"/>
    </location>
</feature>
<feature type="transmembrane region" description="Helical" evidence="7">
    <location>
        <begin position="133"/>
        <end position="154"/>
    </location>
</feature>
<feature type="transmembrane region" description="Helical" evidence="7">
    <location>
        <begin position="74"/>
        <end position="91"/>
    </location>
</feature>
<proteinExistence type="inferred from homology"/>
<dbReference type="PANTHER" id="PTHR23514">
    <property type="entry name" value="BYPASS OF STOP CODON PROTEIN 6"/>
    <property type="match status" value="1"/>
</dbReference>
<organism evidence="9 10">
    <name type="scientific">Sporolactobacillus kofuensis</name>
    <dbReference type="NCBI Taxonomy" id="269672"/>
    <lineage>
        <taxon>Bacteria</taxon>
        <taxon>Bacillati</taxon>
        <taxon>Bacillota</taxon>
        <taxon>Bacilli</taxon>
        <taxon>Bacillales</taxon>
        <taxon>Sporolactobacillaceae</taxon>
        <taxon>Sporolactobacillus</taxon>
    </lineage>
</organism>
<evidence type="ECO:0000256" key="4">
    <source>
        <dbReference type="ARBA" id="ARBA00022692"/>
    </source>
</evidence>
<sequence length="392" mass="42939">MKNSYSLTAFSLYLNYLIHGVGLIILAQNMEFLAKQWHTNTLAVAMVVSSLGIGKLIAVTVSGKMSDLWGRKQSISIGMVLYLCFFIGILLSPNAQIAYVLGFLGGAANSYLDTGTYPALMEAFPKSAASANILVKAFMQIGQFILPFFIGFLIAHQFWFGYSFVAVAILLVLNLILILACPFPPIQVNQPITNNSKSSPRFSFTSDEVWLILFGAIAQILLYNLNNWLAVYGTEVIHFSSDLGRKLVSYASIGAIICVLFTFYLSKRRVSTSKIVITYTFATTVLSLILWLFHSPTVTIIGSILLGYFSCGGLLQLGLILLASVSRKGKGTLTSLYNISEAIAYFLIPFLVSFAAEKGVQNAFLINALFAFIGCLLVLIVFRRHKETSAGL</sequence>
<dbReference type="SUPFAM" id="SSF103473">
    <property type="entry name" value="MFS general substrate transporter"/>
    <property type="match status" value="1"/>
</dbReference>